<dbReference type="Gene3D" id="4.10.240.10">
    <property type="entry name" value="Zn(2)-C6 fungal-type DNA-binding domain"/>
    <property type="match status" value="1"/>
</dbReference>
<evidence type="ECO:0000259" key="7">
    <source>
        <dbReference type="PROSITE" id="PS50048"/>
    </source>
</evidence>
<dbReference type="PANTHER" id="PTHR47338:SF20">
    <property type="entry name" value="ZN(II)2CYS6 TRANSCRIPTION FACTOR (EUROFUNG)"/>
    <property type="match status" value="1"/>
</dbReference>
<dbReference type="SMART" id="SM00066">
    <property type="entry name" value="GAL4"/>
    <property type="match status" value="1"/>
</dbReference>
<dbReference type="CDD" id="cd12148">
    <property type="entry name" value="fungal_TF_MHR"/>
    <property type="match status" value="1"/>
</dbReference>
<comment type="caution">
    <text evidence="8">The sequence shown here is derived from an EMBL/GenBank/DDBJ whole genome shotgun (WGS) entry which is preliminary data.</text>
</comment>
<dbReference type="GO" id="GO:0008270">
    <property type="term" value="F:zinc ion binding"/>
    <property type="evidence" value="ECO:0007669"/>
    <property type="project" value="InterPro"/>
</dbReference>
<comment type="subcellular location">
    <subcellularLocation>
        <location evidence="1">Nucleus</location>
    </subcellularLocation>
</comment>
<protein>
    <submittedName>
        <fullName evidence="8">Related to Zn(II)Cys6 transcriptional activator</fullName>
    </submittedName>
</protein>
<keyword evidence="9" id="KW-1185">Reference proteome</keyword>
<dbReference type="GO" id="GO:0005634">
    <property type="term" value="C:nucleus"/>
    <property type="evidence" value="ECO:0007669"/>
    <property type="project" value="UniProtKB-SubCell"/>
</dbReference>
<evidence type="ECO:0000256" key="1">
    <source>
        <dbReference type="ARBA" id="ARBA00004123"/>
    </source>
</evidence>
<reference evidence="9" key="1">
    <citation type="journal article" date="2016" name="Genome Biol. Evol.">
        <title>Comparative 'omics' of the Fusarium fujikuroi species complex highlights differences in genetic potential and metabolite synthesis.</title>
        <authorList>
            <person name="Niehaus E.-M."/>
            <person name="Muensterkoetter M."/>
            <person name="Proctor R.H."/>
            <person name="Brown D.W."/>
            <person name="Sharon A."/>
            <person name="Idan Y."/>
            <person name="Oren-Young L."/>
            <person name="Sieber C.M."/>
            <person name="Novak O."/>
            <person name="Pencik A."/>
            <person name="Tarkowska D."/>
            <person name="Hromadova K."/>
            <person name="Freeman S."/>
            <person name="Maymon M."/>
            <person name="Elazar M."/>
            <person name="Youssef S.A."/>
            <person name="El-Shabrawy E.S.M."/>
            <person name="Shalaby A.B.A."/>
            <person name="Houterman P."/>
            <person name="Brock N.L."/>
            <person name="Burkhardt I."/>
            <person name="Tsavkelova E.A."/>
            <person name="Dickschat J.S."/>
            <person name="Galuszka P."/>
            <person name="Gueldener U."/>
            <person name="Tudzynski B."/>
        </authorList>
    </citation>
    <scope>NUCLEOTIDE SEQUENCE [LARGE SCALE GENOMIC DNA]</scope>
    <source>
        <strain evidence="9">ET1</strain>
    </source>
</reference>
<evidence type="ECO:0000256" key="6">
    <source>
        <dbReference type="SAM" id="MobiDB-lite"/>
    </source>
</evidence>
<dbReference type="PANTHER" id="PTHR47338">
    <property type="entry name" value="ZN(II)2CYS6 TRANSCRIPTION FACTOR (EUROFUNG)-RELATED"/>
    <property type="match status" value="1"/>
</dbReference>
<dbReference type="Pfam" id="PF04082">
    <property type="entry name" value="Fungal_trans"/>
    <property type="match status" value="1"/>
</dbReference>
<evidence type="ECO:0000256" key="2">
    <source>
        <dbReference type="ARBA" id="ARBA00022723"/>
    </source>
</evidence>
<dbReference type="GO" id="GO:0006351">
    <property type="term" value="P:DNA-templated transcription"/>
    <property type="evidence" value="ECO:0007669"/>
    <property type="project" value="InterPro"/>
</dbReference>
<dbReference type="CDD" id="cd00067">
    <property type="entry name" value="GAL4"/>
    <property type="match status" value="1"/>
</dbReference>
<feature type="region of interest" description="Disordered" evidence="6">
    <location>
        <begin position="46"/>
        <end position="75"/>
    </location>
</feature>
<name>A0A1L7VTG7_FUSPR</name>
<keyword evidence="4" id="KW-0804">Transcription</keyword>
<dbReference type="PROSITE" id="PS00463">
    <property type="entry name" value="ZN2_CY6_FUNGAL_1"/>
    <property type="match status" value="1"/>
</dbReference>
<sequence>MSTSLQPTGRFRVSCFHCRDSKRRCDKSLPACQLCRRKDLECRYPQRRGQKAASPIDDAPNTDDAAARRNSHNSYPDTIQCEKAEELRIARAIHFLAPVLFRDLHLQLPRMEWDMPAEVEFQLGGRQQMQDTTKEFLLLTRSWMPIINGKRHLAAVLNPLAPLRRPTALLALCMKLCCLSVDETKEKRELYDLVKKFYAEVEVQEDSCVQVMQAAVFIAVFEMGDAIFPAAYLTVGALARYGMAMGMDKINQDALGKNCGTVAIGASWADIEEMRRVWWGTLILDRLVNMSQPSRGLSTADPSFEDFLPVDDEVFHNQSSSPECATRISEGFTFKMGSFARLCQATHLISKSLAFCRVASDSSETVSQNSPPEEVRQLCRTLESLVRVNELEVTSRQLAFCSQSSVSHLGILLLQQHYWRQTGHESHHDSIPNVFPETISALETLDRISKTLREGGYDLWQHLEDGRCSLFLVELVYQGMLVLLRMGEVWLAEDVQSKKDSLGWLLSHVGKRWPLVAVYKRILEARESILAVEDALT</sequence>
<keyword evidence="5" id="KW-0539">Nucleus</keyword>
<evidence type="ECO:0000256" key="3">
    <source>
        <dbReference type="ARBA" id="ARBA00023015"/>
    </source>
</evidence>
<proteinExistence type="predicted"/>
<evidence type="ECO:0000313" key="9">
    <source>
        <dbReference type="Proteomes" id="UP000183971"/>
    </source>
</evidence>
<dbReference type="PROSITE" id="PS50048">
    <property type="entry name" value="ZN2_CY6_FUNGAL_2"/>
    <property type="match status" value="1"/>
</dbReference>
<dbReference type="InterPro" id="IPR001138">
    <property type="entry name" value="Zn2Cys6_DnaBD"/>
</dbReference>
<feature type="domain" description="Zn(2)-C6 fungal-type" evidence="7">
    <location>
        <begin position="14"/>
        <end position="44"/>
    </location>
</feature>
<gene>
    <name evidence="8" type="ORF">FPRO_07365</name>
</gene>
<dbReference type="InterPro" id="IPR036864">
    <property type="entry name" value="Zn2-C6_fun-type_DNA-bd_sf"/>
</dbReference>
<dbReference type="SUPFAM" id="SSF57701">
    <property type="entry name" value="Zn2/Cys6 DNA-binding domain"/>
    <property type="match status" value="1"/>
</dbReference>
<evidence type="ECO:0000313" key="8">
    <source>
        <dbReference type="EMBL" id="CZR43718.1"/>
    </source>
</evidence>
<dbReference type="GeneID" id="42052244"/>
<keyword evidence="2" id="KW-0479">Metal-binding</keyword>
<dbReference type="GO" id="GO:0003677">
    <property type="term" value="F:DNA binding"/>
    <property type="evidence" value="ECO:0007669"/>
    <property type="project" value="InterPro"/>
</dbReference>
<dbReference type="Proteomes" id="UP000183971">
    <property type="component" value="Unassembled WGS sequence"/>
</dbReference>
<dbReference type="GO" id="GO:0000981">
    <property type="term" value="F:DNA-binding transcription factor activity, RNA polymerase II-specific"/>
    <property type="evidence" value="ECO:0007669"/>
    <property type="project" value="InterPro"/>
</dbReference>
<accession>A0A1L7VTG7</accession>
<dbReference type="InterPro" id="IPR007219">
    <property type="entry name" value="XnlR_reg_dom"/>
</dbReference>
<dbReference type="RefSeq" id="XP_031084309.1">
    <property type="nucleotide sequence ID" value="XM_031234586.1"/>
</dbReference>
<evidence type="ECO:0000256" key="5">
    <source>
        <dbReference type="ARBA" id="ARBA00023242"/>
    </source>
</evidence>
<dbReference type="AlphaFoldDB" id="A0A1L7VTG7"/>
<keyword evidence="3" id="KW-0805">Transcription regulation</keyword>
<dbReference type="EMBL" id="FJOF01000007">
    <property type="protein sequence ID" value="CZR43718.1"/>
    <property type="molecule type" value="Genomic_DNA"/>
</dbReference>
<evidence type="ECO:0000256" key="4">
    <source>
        <dbReference type="ARBA" id="ARBA00023163"/>
    </source>
</evidence>
<dbReference type="InterPro" id="IPR050815">
    <property type="entry name" value="TF_fung"/>
</dbReference>
<organism evidence="8 9">
    <name type="scientific">Fusarium proliferatum (strain ET1)</name>
    <name type="common">Orchid endophyte fungus</name>
    <dbReference type="NCBI Taxonomy" id="1227346"/>
    <lineage>
        <taxon>Eukaryota</taxon>
        <taxon>Fungi</taxon>
        <taxon>Dikarya</taxon>
        <taxon>Ascomycota</taxon>
        <taxon>Pezizomycotina</taxon>
        <taxon>Sordariomycetes</taxon>
        <taxon>Hypocreomycetidae</taxon>
        <taxon>Hypocreales</taxon>
        <taxon>Nectriaceae</taxon>
        <taxon>Fusarium</taxon>
        <taxon>Fusarium fujikuroi species complex</taxon>
    </lineage>
</organism>
<dbReference type="VEuPathDB" id="FungiDB:FPRO_07365"/>
<dbReference type="Pfam" id="PF00172">
    <property type="entry name" value="Zn_clus"/>
    <property type="match status" value="1"/>
</dbReference>